<sequence length="342" mass="38852">MKNAQNDVWGVDANDGNQQESEQKDNEGQDDNNKNEGGETLQKSDSLSDVNILTNKSQIKSATEWILTSHHFARVIAGIAQQRREQALAPSMFRGLLGPDVSVSDVLRKKSKEKLKDQAKTTKLIEHPKEISATNLKPVMQQAEVSQSNPSTSSVQQQVRQLIQILPLPWSFTFQSQNLPNQQQQQGSITAFVVGAVAEEAHINVTVLEIYNNTIIVTSINQANSKIIRTNFCRNLLHSYRTRRHHRTNSPLYNNRNRNESGHSKTLRLTKKYRKLKILRARMRRPNDQLIIIQEKALKEVIMLQYSIDLGKTSVLDRLMARLDQQDKLDGTQTMIRGAQPD</sequence>
<accession>A0A5J4WT08</accession>
<evidence type="ECO:0000313" key="2">
    <source>
        <dbReference type="EMBL" id="KAA6398070.1"/>
    </source>
</evidence>
<organism evidence="2 3">
    <name type="scientific">Streblomastix strix</name>
    <dbReference type="NCBI Taxonomy" id="222440"/>
    <lineage>
        <taxon>Eukaryota</taxon>
        <taxon>Metamonada</taxon>
        <taxon>Preaxostyla</taxon>
        <taxon>Oxymonadida</taxon>
        <taxon>Streblomastigidae</taxon>
        <taxon>Streblomastix</taxon>
    </lineage>
</organism>
<dbReference type="AlphaFoldDB" id="A0A5J4WT08"/>
<name>A0A5J4WT08_9EUKA</name>
<feature type="region of interest" description="Disordered" evidence="1">
    <location>
        <begin position="1"/>
        <end position="45"/>
    </location>
</feature>
<comment type="caution">
    <text evidence="2">The sequence shown here is derived from an EMBL/GenBank/DDBJ whole genome shotgun (WGS) entry which is preliminary data.</text>
</comment>
<dbReference type="EMBL" id="SNRW01001039">
    <property type="protein sequence ID" value="KAA6398070.1"/>
    <property type="molecule type" value="Genomic_DNA"/>
</dbReference>
<reference evidence="2 3" key="1">
    <citation type="submission" date="2019-03" db="EMBL/GenBank/DDBJ databases">
        <title>Single cell metagenomics reveals metabolic interactions within the superorganism composed of flagellate Streblomastix strix and complex community of Bacteroidetes bacteria on its surface.</title>
        <authorList>
            <person name="Treitli S.C."/>
            <person name="Kolisko M."/>
            <person name="Husnik F."/>
            <person name="Keeling P."/>
            <person name="Hampl V."/>
        </authorList>
    </citation>
    <scope>NUCLEOTIDE SEQUENCE [LARGE SCALE GENOMIC DNA]</scope>
    <source>
        <strain evidence="2">ST1C</strain>
    </source>
</reference>
<gene>
    <name evidence="2" type="ORF">EZS28_006398</name>
</gene>
<dbReference type="Proteomes" id="UP000324800">
    <property type="component" value="Unassembled WGS sequence"/>
</dbReference>
<evidence type="ECO:0000256" key="1">
    <source>
        <dbReference type="SAM" id="MobiDB-lite"/>
    </source>
</evidence>
<evidence type="ECO:0000313" key="3">
    <source>
        <dbReference type="Proteomes" id="UP000324800"/>
    </source>
</evidence>
<protein>
    <submittedName>
        <fullName evidence="2">Uncharacterized protein</fullName>
    </submittedName>
</protein>
<proteinExistence type="predicted"/>
<feature type="compositionally biased region" description="Basic and acidic residues" evidence="1">
    <location>
        <begin position="21"/>
        <end position="37"/>
    </location>
</feature>